<evidence type="ECO:0000256" key="1">
    <source>
        <dbReference type="SAM" id="MobiDB-lite"/>
    </source>
</evidence>
<evidence type="ECO:0000313" key="3">
    <source>
        <dbReference type="Proteomes" id="UP000050443"/>
    </source>
</evidence>
<proteinExistence type="predicted"/>
<dbReference type="AlphaFoldDB" id="A0A0Q0SE64"/>
<feature type="region of interest" description="Disordered" evidence="1">
    <location>
        <begin position="1"/>
        <end position="24"/>
    </location>
</feature>
<dbReference type="RefSeq" id="WP_055092723.1">
    <property type="nucleotide sequence ID" value="NZ_JRLF01000006.1"/>
</dbReference>
<gene>
    <name evidence="2" type="ORF">RC62_3674</name>
</gene>
<evidence type="ECO:0000313" key="2">
    <source>
        <dbReference type="EMBL" id="KQB42667.1"/>
    </source>
</evidence>
<reference evidence="2 3" key="1">
    <citation type="submission" date="2014-09" db="EMBL/GenBank/DDBJ databases">
        <title>Genome sequence of Flavobacterium aquidurense RC62.</title>
        <authorList>
            <person name="Kim J.F."/>
            <person name="Kwak M.-J."/>
        </authorList>
    </citation>
    <scope>NUCLEOTIDE SEQUENCE [LARGE SCALE GENOMIC DNA]</scope>
    <source>
        <strain evidence="2 3">RC62</strain>
    </source>
</reference>
<protein>
    <submittedName>
        <fullName evidence="2">Uncharacterized protein</fullName>
    </submittedName>
</protein>
<comment type="caution">
    <text evidence="2">The sequence shown here is derived from an EMBL/GenBank/DDBJ whole genome shotgun (WGS) entry which is preliminary data.</text>
</comment>
<sequence>MNYEEKENHNRYGKDFQETKKKMRTDDLNSSSLYHSITTGGEHELCQYFRNKCSSLKWDDEDLFKTKNDDNFDRKDKCDL</sequence>
<dbReference type="PATRIC" id="fig|362413.3.peg.3599"/>
<organism evidence="2 3">
    <name type="scientific">Flavobacterium aquidurense</name>
    <dbReference type="NCBI Taxonomy" id="362413"/>
    <lineage>
        <taxon>Bacteria</taxon>
        <taxon>Pseudomonadati</taxon>
        <taxon>Bacteroidota</taxon>
        <taxon>Flavobacteriia</taxon>
        <taxon>Flavobacteriales</taxon>
        <taxon>Flavobacteriaceae</taxon>
        <taxon>Flavobacterium</taxon>
    </lineage>
</organism>
<accession>A0A0Q0SE64</accession>
<dbReference type="EMBL" id="JRLF01000006">
    <property type="protein sequence ID" value="KQB42667.1"/>
    <property type="molecule type" value="Genomic_DNA"/>
</dbReference>
<dbReference type="OrthoDB" id="1365726at2"/>
<dbReference type="STRING" id="362413.RC62_3674"/>
<dbReference type="Proteomes" id="UP000050443">
    <property type="component" value="Unassembled WGS sequence"/>
</dbReference>
<name>A0A0Q0SE64_9FLAO</name>